<evidence type="ECO:0000256" key="10">
    <source>
        <dbReference type="SAM" id="SignalP"/>
    </source>
</evidence>
<dbReference type="Gene3D" id="2.60.40.1120">
    <property type="entry name" value="Carboxypeptidase-like, regulatory domain"/>
    <property type="match status" value="1"/>
</dbReference>
<keyword evidence="3 8" id="KW-1134">Transmembrane beta strand</keyword>
<proteinExistence type="inferred from homology"/>
<dbReference type="InterPro" id="IPR036942">
    <property type="entry name" value="Beta-barrel_TonB_sf"/>
</dbReference>
<dbReference type="AlphaFoldDB" id="A0A1G7HCT2"/>
<keyword evidence="2 8" id="KW-0813">Transport</keyword>
<evidence type="ECO:0000256" key="2">
    <source>
        <dbReference type="ARBA" id="ARBA00022448"/>
    </source>
</evidence>
<evidence type="ECO:0000256" key="8">
    <source>
        <dbReference type="PROSITE-ProRule" id="PRU01360"/>
    </source>
</evidence>
<evidence type="ECO:0000313" key="13">
    <source>
        <dbReference type="EMBL" id="SDE98260.1"/>
    </source>
</evidence>
<evidence type="ECO:0000256" key="9">
    <source>
        <dbReference type="RuleBase" id="RU003357"/>
    </source>
</evidence>
<dbReference type="RefSeq" id="WP_093144687.1">
    <property type="nucleotide sequence ID" value="NZ_BMWO01000004.1"/>
</dbReference>
<feature type="signal peptide" evidence="10">
    <location>
        <begin position="1"/>
        <end position="21"/>
    </location>
</feature>
<dbReference type="NCBIfam" id="TIGR04057">
    <property type="entry name" value="SusC_RagA_signa"/>
    <property type="match status" value="1"/>
</dbReference>
<dbReference type="Gene3D" id="2.40.170.20">
    <property type="entry name" value="TonB-dependent receptor, beta-barrel domain"/>
    <property type="match status" value="1"/>
</dbReference>
<evidence type="ECO:0000256" key="4">
    <source>
        <dbReference type="ARBA" id="ARBA00022692"/>
    </source>
</evidence>
<gene>
    <name evidence="13" type="ORF">SAMN05421855_10418</name>
</gene>
<comment type="subcellular location">
    <subcellularLocation>
        <location evidence="1 8">Cell outer membrane</location>
        <topology evidence="1 8">Multi-pass membrane protein</topology>
    </subcellularLocation>
</comment>
<comment type="similarity">
    <text evidence="8 9">Belongs to the TonB-dependent receptor family.</text>
</comment>
<keyword evidence="4 8" id="KW-0812">Transmembrane</keyword>
<keyword evidence="5 9" id="KW-0798">TonB box</keyword>
<dbReference type="Pfam" id="PF07715">
    <property type="entry name" value="Plug"/>
    <property type="match status" value="1"/>
</dbReference>
<dbReference type="SUPFAM" id="SSF49464">
    <property type="entry name" value="Carboxypeptidase regulatory domain-like"/>
    <property type="match status" value="1"/>
</dbReference>
<keyword evidence="14" id="KW-1185">Reference proteome</keyword>
<feature type="chain" id="PRO_5011614686" evidence="10">
    <location>
        <begin position="22"/>
        <end position="969"/>
    </location>
</feature>
<dbReference type="NCBIfam" id="TIGR04056">
    <property type="entry name" value="OMP_RagA_SusC"/>
    <property type="match status" value="1"/>
</dbReference>
<evidence type="ECO:0000259" key="11">
    <source>
        <dbReference type="Pfam" id="PF00593"/>
    </source>
</evidence>
<feature type="domain" description="TonB-dependent receptor plug" evidence="12">
    <location>
        <begin position="115"/>
        <end position="230"/>
    </location>
</feature>
<dbReference type="Pfam" id="PF13715">
    <property type="entry name" value="CarbopepD_reg_2"/>
    <property type="match status" value="1"/>
</dbReference>
<dbReference type="EMBL" id="FNBA01000004">
    <property type="protein sequence ID" value="SDE98260.1"/>
    <property type="molecule type" value="Genomic_DNA"/>
</dbReference>
<evidence type="ECO:0000256" key="1">
    <source>
        <dbReference type="ARBA" id="ARBA00004571"/>
    </source>
</evidence>
<keyword evidence="10" id="KW-0732">Signal</keyword>
<dbReference type="STRING" id="227084.SAMN05421855_10418"/>
<dbReference type="InterPro" id="IPR039426">
    <property type="entry name" value="TonB-dep_rcpt-like"/>
</dbReference>
<dbReference type="InterPro" id="IPR023996">
    <property type="entry name" value="TonB-dep_OMP_SusC/RagA"/>
</dbReference>
<evidence type="ECO:0000256" key="3">
    <source>
        <dbReference type="ARBA" id="ARBA00022452"/>
    </source>
</evidence>
<dbReference type="InterPro" id="IPR012910">
    <property type="entry name" value="Plug_dom"/>
</dbReference>
<reference evidence="13 14" key="1">
    <citation type="submission" date="2016-10" db="EMBL/GenBank/DDBJ databases">
        <authorList>
            <person name="de Groot N.N."/>
        </authorList>
    </citation>
    <scope>NUCLEOTIDE SEQUENCE [LARGE SCALE GENOMIC DNA]</scope>
    <source>
        <strain evidence="13 14">DSM 16195</strain>
    </source>
</reference>
<dbReference type="InterPro" id="IPR037066">
    <property type="entry name" value="Plug_dom_sf"/>
</dbReference>
<dbReference type="PROSITE" id="PS52016">
    <property type="entry name" value="TONB_DEPENDENT_REC_3"/>
    <property type="match status" value="1"/>
</dbReference>
<evidence type="ECO:0000256" key="6">
    <source>
        <dbReference type="ARBA" id="ARBA00023136"/>
    </source>
</evidence>
<dbReference type="InterPro" id="IPR008969">
    <property type="entry name" value="CarboxyPept-like_regulatory"/>
</dbReference>
<sequence>MRQLFKKILFVVAFIPLALFSQNEVQGTITDDSTGMAIPGVNVVIKGTTNGTTSDFDGKYTINNVKTDDLIVYTYVGFAAQEVKYSGQTLINIQLVEDASQLEEVLLIGYGSTNKQDATGAVQKVSSEVFNQGAIVSPDQLLSGKSAGVRITSSGGGPGEGSEIRIRGGSSLAGNNSPLIILDGIPLDQRSLQGVRNPLNAINPNEIEEFVVLKDASATAIYGSRASNGVILITTKSGKKNTPLVLDYGFQFSADQITDKVDVFDASEFRQLVTDRGGDLSRLGRSNTDWQDYIYRTANGAIHNLTATQGFKNFTYRINYNNTNKEGVLLKDLYRRNALNLNLTADLLDNHLKLVATAKGSFEDNYYANKGAIGNAVNFDPTQPVYGAGNFEGFYEYTDETGGPLNLAPKNPFAQLQQDDNKSRTKRTISNLNIDYKFHFLPELRFIANAGIDYSELDGKQFISANSATQQNGQFKNFYSGLNRNTNLDLVLNYKNSIESINTKYDILGGHEYQEFYIQSYLFNSQGSDVTLEKNDINRNSLESYFGRVSFDISDKYLISASYRRDGSSRFSPDARWGNFPAASVGWKISNEDFLKNSKTISTLKLRGGYGITGNQEINTNYGYLGVYTPGQPSASVEFGGIFVNTLRPEEFDENLKWEETTQYNAGLDFGFFEDRLAISVDGYYRETKDLLARIPVAAGSNLSDILTTNIGESRSRGIEVGIDVDLARSENFNWSINLNGTLQDFEITKLDLSGSEDFFIPQGDISGGVGNKIQLYRPGYDPSTFFVFRQVYDDAGNPIEGAYVDINGDNQITEEDKQAYKKATPDAYYGFSSNLSYKNFDFAFTLRGSLGNYVYNNASAGTGYYASMFDTLGDFYQNGSTDVVNTNFEEAQYFSDYYIRRADFLKLDNMSIGYTIPLEKVTVRTTLTGTNLFTLTEYEGLDPEISNGIDNNFYPRPRGFVLGLNFTY</sequence>
<evidence type="ECO:0000256" key="5">
    <source>
        <dbReference type="ARBA" id="ARBA00023077"/>
    </source>
</evidence>
<evidence type="ECO:0000259" key="12">
    <source>
        <dbReference type="Pfam" id="PF07715"/>
    </source>
</evidence>
<dbReference type="OrthoDB" id="9768177at2"/>
<dbReference type="InterPro" id="IPR000531">
    <property type="entry name" value="Beta-barrel_TonB"/>
</dbReference>
<protein>
    <submittedName>
        <fullName evidence="13">Iron complex outermembrane recepter protein</fullName>
    </submittedName>
</protein>
<keyword evidence="6 8" id="KW-0472">Membrane</keyword>
<dbReference type="SUPFAM" id="SSF56935">
    <property type="entry name" value="Porins"/>
    <property type="match status" value="1"/>
</dbReference>
<dbReference type="GO" id="GO:0009279">
    <property type="term" value="C:cell outer membrane"/>
    <property type="evidence" value="ECO:0007669"/>
    <property type="project" value="UniProtKB-SubCell"/>
</dbReference>
<name>A0A1G7HCT2_9FLAO</name>
<accession>A0A1G7HCT2</accession>
<dbReference type="Pfam" id="PF00593">
    <property type="entry name" value="TonB_dep_Rec_b-barrel"/>
    <property type="match status" value="1"/>
</dbReference>
<keyword evidence="7 8" id="KW-0998">Cell outer membrane</keyword>
<dbReference type="InterPro" id="IPR023997">
    <property type="entry name" value="TonB-dep_OMP_SusC/RagA_CS"/>
</dbReference>
<organism evidence="13 14">
    <name type="scientific">Ulvibacter litoralis</name>
    <dbReference type="NCBI Taxonomy" id="227084"/>
    <lineage>
        <taxon>Bacteria</taxon>
        <taxon>Pseudomonadati</taxon>
        <taxon>Bacteroidota</taxon>
        <taxon>Flavobacteriia</taxon>
        <taxon>Flavobacteriales</taxon>
        <taxon>Flavobacteriaceae</taxon>
        <taxon>Ulvibacter</taxon>
    </lineage>
</organism>
<dbReference type="Proteomes" id="UP000199321">
    <property type="component" value="Unassembled WGS sequence"/>
</dbReference>
<evidence type="ECO:0000313" key="14">
    <source>
        <dbReference type="Proteomes" id="UP000199321"/>
    </source>
</evidence>
<evidence type="ECO:0000256" key="7">
    <source>
        <dbReference type="ARBA" id="ARBA00023237"/>
    </source>
</evidence>
<dbReference type="Gene3D" id="2.170.130.10">
    <property type="entry name" value="TonB-dependent receptor, plug domain"/>
    <property type="match status" value="1"/>
</dbReference>
<feature type="domain" description="TonB-dependent receptor-like beta-barrel" evidence="11">
    <location>
        <begin position="396"/>
        <end position="933"/>
    </location>
</feature>